<dbReference type="RefSeq" id="WP_073380630.1">
    <property type="nucleotide sequence ID" value="NZ_FQZK01000011.1"/>
</dbReference>
<sequence length="375" mass="39360">MRRTFALTVCLLALTACTGTAADEPGGDDPATVGELTEEGPAGLALVHRGYGGGDPETDQALVFHDAGTGEPLHRFDLPDGSVDPMAAAPPVHARFSEDWTYYVYATREPNAVHVAVLTDAEETPPTAEPSEGEEPSAFFYLPVESVTPPAGEVLSAPAVHGDRLWFVSDAPADANPPRVMSVPLDAPAGTPNQEGTLPLGENQSPSDWSLTPDGALHIRNSVQTRQVGGAGNLVVRETGDSVVNATLTIDGGQWQSFDDAPVWGAGTALLRSADTGDGSPAGAYLVSVDGQGHTAARLLEDAQGPVEQYALPAERDAVLAQTPTAWFRVDLNEGGAVAGTEELFPRFHDASMDGWPLAVRWVRTPVTAEESPQE</sequence>
<evidence type="ECO:0000313" key="3">
    <source>
        <dbReference type="Proteomes" id="UP000184452"/>
    </source>
</evidence>
<dbReference type="Proteomes" id="UP000184452">
    <property type="component" value="Unassembled WGS sequence"/>
</dbReference>
<dbReference type="SUPFAM" id="SSF82171">
    <property type="entry name" value="DPP6 N-terminal domain-like"/>
    <property type="match status" value="1"/>
</dbReference>
<name>A0A1M6NA34_9ACTN</name>
<dbReference type="PROSITE" id="PS51257">
    <property type="entry name" value="PROKAR_LIPOPROTEIN"/>
    <property type="match status" value="1"/>
</dbReference>
<keyword evidence="1" id="KW-0732">Signal</keyword>
<dbReference type="AlphaFoldDB" id="A0A1M6NA34"/>
<feature type="signal peptide" evidence="1">
    <location>
        <begin position="1"/>
        <end position="21"/>
    </location>
</feature>
<gene>
    <name evidence="2" type="ORF">SAMN05421803_111130</name>
</gene>
<dbReference type="OrthoDB" id="3424890at2"/>
<evidence type="ECO:0000256" key="1">
    <source>
        <dbReference type="SAM" id="SignalP"/>
    </source>
</evidence>
<reference evidence="2 3" key="1">
    <citation type="submission" date="2016-11" db="EMBL/GenBank/DDBJ databases">
        <authorList>
            <person name="Jaros S."/>
            <person name="Januszkiewicz K."/>
            <person name="Wedrychowicz H."/>
        </authorList>
    </citation>
    <scope>NUCLEOTIDE SEQUENCE [LARGE SCALE GENOMIC DNA]</scope>
    <source>
        <strain evidence="2 3">CGMCC 4.5723</strain>
    </source>
</reference>
<dbReference type="STRING" id="758803.SAMN05421803_111130"/>
<accession>A0A1M6NA34</accession>
<protein>
    <recommendedName>
        <fullName evidence="4">WD40-like Beta Propeller Repeat</fullName>
    </recommendedName>
</protein>
<evidence type="ECO:0008006" key="4">
    <source>
        <dbReference type="Google" id="ProtNLM"/>
    </source>
</evidence>
<feature type="chain" id="PRO_5012274415" description="WD40-like Beta Propeller Repeat" evidence="1">
    <location>
        <begin position="22"/>
        <end position="375"/>
    </location>
</feature>
<evidence type="ECO:0000313" key="2">
    <source>
        <dbReference type="EMBL" id="SHJ92555.1"/>
    </source>
</evidence>
<proteinExistence type="predicted"/>
<dbReference type="EMBL" id="FQZK01000011">
    <property type="protein sequence ID" value="SHJ92555.1"/>
    <property type="molecule type" value="Genomic_DNA"/>
</dbReference>
<organism evidence="2 3">
    <name type="scientific">Nocardiopsis flavescens</name>
    <dbReference type="NCBI Taxonomy" id="758803"/>
    <lineage>
        <taxon>Bacteria</taxon>
        <taxon>Bacillati</taxon>
        <taxon>Actinomycetota</taxon>
        <taxon>Actinomycetes</taxon>
        <taxon>Streptosporangiales</taxon>
        <taxon>Nocardiopsidaceae</taxon>
        <taxon>Nocardiopsis</taxon>
    </lineage>
</organism>
<keyword evidence="3" id="KW-1185">Reference proteome</keyword>